<name>A0A0E0AQA5_9ORYZ</name>
<sequence>MDGMMRNSHCASSSACLIGYASLSANLLNILSHSSHQPRIGLHETRQSVLFDEILHRSHSATHGQRNSGYTSSSIGRPFNHNGSPHINGSSLQLKRWMDRLCSKQQHEVAHYAFSFLQEKHLQATIDIF</sequence>
<dbReference type="Gramene" id="OGLUM08G01560.4">
    <property type="protein sequence ID" value="OGLUM08G01560.4"/>
    <property type="gene ID" value="OGLUM08G01560"/>
</dbReference>
<dbReference type="EnsemblPlants" id="OGLUM08G01560.5">
    <property type="protein sequence ID" value="OGLUM08G01560.5"/>
    <property type="gene ID" value="OGLUM08G01560"/>
</dbReference>
<dbReference type="AlphaFoldDB" id="A0A0E0AQA5"/>
<proteinExistence type="predicted"/>
<dbReference type="Proteomes" id="UP000026961">
    <property type="component" value="Chromosome 8"/>
</dbReference>
<protein>
    <submittedName>
        <fullName evidence="2">Uncharacterized protein</fullName>
    </submittedName>
</protein>
<evidence type="ECO:0000313" key="2">
    <source>
        <dbReference type="EnsemblPlants" id="OGLUM08G01560.4"/>
    </source>
</evidence>
<evidence type="ECO:0000256" key="1">
    <source>
        <dbReference type="SAM" id="MobiDB-lite"/>
    </source>
</evidence>
<accession>A0A0E0AQA5</accession>
<dbReference type="Gramene" id="OGLUM08G01560.8">
    <property type="protein sequence ID" value="OGLUM08G01560.8"/>
    <property type="gene ID" value="OGLUM08G01560"/>
</dbReference>
<organism evidence="2">
    <name type="scientific">Oryza glumipatula</name>
    <dbReference type="NCBI Taxonomy" id="40148"/>
    <lineage>
        <taxon>Eukaryota</taxon>
        <taxon>Viridiplantae</taxon>
        <taxon>Streptophyta</taxon>
        <taxon>Embryophyta</taxon>
        <taxon>Tracheophyta</taxon>
        <taxon>Spermatophyta</taxon>
        <taxon>Magnoliopsida</taxon>
        <taxon>Liliopsida</taxon>
        <taxon>Poales</taxon>
        <taxon>Poaceae</taxon>
        <taxon>BOP clade</taxon>
        <taxon>Oryzoideae</taxon>
        <taxon>Oryzeae</taxon>
        <taxon>Oryzinae</taxon>
        <taxon>Oryza</taxon>
    </lineage>
</organism>
<reference evidence="2" key="1">
    <citation type="submission" date="2015-04" db="UniProtKB">
        <authorList>
            <consortium name="EnsemblPlants"/>
        </authorList>
    </citation>
    <scope>IDENTIFICATION</scope>
</reference>
<dbReference type="HOGENOM" id="CLU_138825_0_0_1"/>
<reference evidence="2" key="2">
    <citation type="submission" date="2018-05" db="EMBL/GenBank/DDBJ databases">
        <title>OgluRS3 (Oryza glumaepatula Reference Sequence Version 3).</title>
        <authorList>
            <person name="Zhang J."/>
            <person name="Kudrna D."/>
            <person name="Lee S."/>
            <person name="Talag J."/>
            <person name="Welchert J."/>
            <person name="Wing R.A."/>
        </authorList>
    </citation>
    <scope>NUCLEOTIDE SEQUENCE [LARGE SCALE GENOMIC DNA]</scope>
</reference>
<dbReference type="EnsemblPlants" id="OGLUM08G01560.8">
    <property type="protein sequence ID" value="OGLUM08G01560.8"/>
    <property type="gene ID" value="OGLUM08G01560"/>
</dbReference>
<dbReference type="EnsemblPlants" id="OGLUM08G01560.4">
    <property type="protein sequence ID" value="OGLUM08G01560.4"/>
    <property type="gene ID" value="OGLUM08G01560"/>
</dbReference>
<feature type="compositionally biased region" description="Polar residues" evidence="1">
    <location>
        <begin position="61"/>
        <end position="82"/>
    </location>
</feature>
<keyword evidence="3" id="KW-1185">Reference proteome</keyword>
<dbReference type="Gramene" id="OGLUM08G01560.5">
    <property type="protein sequence ID" value="OGLUM08G01560.5"/>
    <property type="gene ID" value="OGLUM08G01560"/>
</dbReference>
<evidence type="ECO:0000313" key="3">
    <source>
        <dbReference type="Proteomes" id="UP000026961"/>
    </source>
</evidence>
<feature type="region of interest" description="Disordered" evidence="1">
    <location>
        <begin position="60"/>
        <end position="82"/>
    </location>
</feature>